<dbReference type="OrthoDB" id="3222453at2759"/>
<evidence type="ECO:0000313" key="2">
    <source>
        <dbReference type="EMBL" id="TEB27359.1"/>
    </source>
</evidence>
<dbReference type="EMBL" id="QPFP01000040">
    <property type="protein sequence ID" value="TEB27359.1"/>
    <property type="molecule type" value="Genomic_DNA"/>
</dbReference>
<feature type="region of interest" description="Disordered" evidence="1">
    <location>
        <begin position="346"/>
        <end position="411"/>
    </location>
</feature>
<reference evidence="2 3" key="1">
    <citation type="journal article" date="2019" name="Nat. Ecol. Evol.">
        <title>Megaphylogeny resolves global patterns of mushroom evolution.</title>
        <authorList>
            <person name="Varga T."/>
            <person name="Krizsan K."/>
            <person name="Foldi C."/>
            <person name="Dima B."/>
            <person name="Sanchez-Garcia M."/>
            <person name="Sanchez-Ramirez S."/>
            <person name="Szollosi G.J."/>
            <person name="Szarkandi J.G."/>
            <person name="Papp V."/>
            <person name="Albert L."/>
            <person name="Andreopoulos W."/>
            <person name="Angelini C."/>
            <person name="Antonin V."/>
            <person name="Barry K.W."/>
            <person name="Bougher N.L."/>
            <person name="Buchanan P."/>
            <person name="Buyck B."/>
            <person name="Bense V."/>
            <person name="Catcheside P."/>
            <person name="Chovatia M."/>
            <person name="Cooper J."/>
            <person name="Damon W."/>
            <person name="Desjardin D."/>
            <person name="Finy P."/>
            <person name="Geml J."/>
            <person name="Haridas S."/>
            <person name="Hughes K."/>
            <person name="Justo A."/>
            <person name="Karasinski D."/>
            <person name="Kautmanova I."/>
            <person name="Kiss B."/>
            <person name="Kocsube S."/>
            <person name="Kotiranta H."/>
            <person name="LaButti K.M."/>
            <person name="Lechner B.E."/>
            <person name="Liimatainen K."/>
            <person name="Lipzen A."/>
            <person name="Lukacs Z."/>
            <person name="Mihaltcheva S."/>
            <person name="Morgado L.N."/>
            <person name="Niskanen T."/>
            <person name="Noordeloos M.E."/>
            <person name="Ohm R.A."/>
            <person name="Ortiz-Santana B."/>
            <person name="Ovrebo C."/>
            <person name="Racz N."/>
            <person name="Riley R."/>
            <person name="Savchenko A."/>
            <person name="Shiryaev A."/>
            <person name="Soop K."/>
            <person name="Spirin V."/>
            <person name="Szebenyi C."/>
            <person name="Tomsovsky M."/>
            <person name="Tulloss R.E."/>
            <person name="Uehling J."/>
            <person name="Grigoriev I.V."/>
            <person name="Vagvolgyi C."/>
            <person name="Papp T."/>
            <person name="Martin F.M."/>
            <person name="Miettinen O."/>
            <person name="Hibbett D.S."/>
            <person name="Nagy L.G."/>
        </authorList>
    </citation>
    <scope>NUCLEOTIDE SEQUENCE [LARGE SCALE GENOMIC DNA]</scope>
    <source>
        <strain evidence="2 3">FP101781</strain>
    </source>
</reference>
<accession>A0A4Y7T1G0</accession>
<feature type="compositionally biased region" description="Basic and acidic residues" evidence="1">
    <location>
        <begin position="348"/>
        <end position="363"/>
    </location>
</feature>
<comment type="caution">
    <text evidence="2">The sequence shown here is derived from an EMBL/GenBank/DDBJ whole genome shotgun (WGS) entry which is preliminary data.</text>
</comment>
<feature type="compositionally biased region" description="Basic residues" evidence="1">
    <location>
        <begin position="580"/>
        <end position="590"/>
    </location>
</feature>
<evidence type="ECO:0000313" key="3">
    <source>
        <dbReference type="Proteomes" id="UP000298030"/>
    </source>
</evidence>
<protein>
    <submittedName>
        <fullName evidence="2">Uncharacterized protein</fullName>
    </submittedName>
</protein>
<sequence>MSDPIPGQRPGDTKLGEFSNANRFAVGGDMNFYITNMPNSQHSDQSSWKLLGSQMILFRLVRQIFAPQRDFSLSSMEDAPPLLKHTPGEVYVHTMLYAGRGLPCWQPRPREPLRDGEGVIPGDVGVFSVKDGFLKIFNLWDDEASIRNSPAGASYPIPYAIFSKPKLSTDLNALHEGKALVEGVSWNPIYESDNQTISCFEFHHMETHQQGSVLAVTSAAKLEELGAADRMNLRKVISRYAGLLYRYANGLHLIGEQEALYILTGCIKSESWGIAAFRHRPDSNHVPKLVRLSGAEPAEIDPPGSRYRWRSPGTFDADTGRSEASGAQDQTLFLPGFKLDVSQSFRDQVQRDQDSSRGAHEHGGGSNDPSKPHGPDKSQGDRGGPMEGPRGWVAGGSSRGTDGMGGSGSHSAYDAAADSEFMTISFPDEPFIGKVRSCHPSDIINSFLLEETGLDFAISHDDEWISALKDTGVSEDEPTAHVPEHEAGPQRAVVSVRHGVASLLSLNPTGANLNNFDEDPTVGHTVELDIPKPITASVVVGAGDCSNSKVAGPPHKGRVEAPKGGSPPPKTGEGVSTVNKRGKAKRRRPQKTKEIGECQHLISGLDEYQQTDIIIVWALFSFYL</sequence>
<dbReference type="AlphaFoldDB" id="A0A4Y7T1G0"/>
<keyword evidence="3" id="KW-1185">Reference proteome</keyword>
<proteinExistence type="predicted"/>
<gene>
    <name evidence="2" type="ORF">FA13DRAFT_932128</name>
</gene>
<evidence type="ECO:0000256" key="1">
    <source>
        <dbReference type="SAM" id="MobiDB-lite"/>
    </source>
</evidence>
<name>A0A4Y7T1G0_COPMI</name>
<dbReference type="Proteomes" id="UP000298030">
    <property type="component" value="Unassembled WGS sequence"/>
</dbReference>
<dbReference type="STRING" id="71717.A0A4Y7T1G0"/>
<organism evidence="2 3">
    <name type="scientific">Coprinellus micaceus</name>
    <name type="common">Glistening ink-cap mushroom</name>
    <name type="synonym">Coprinus micaceus</name>
    <dbReference type="NCBI Taxonomy" id="71717"/>
    <lineage>
        <taxon>Eukaryota</taxon>
        <taxon>Fungi</taxon>
        <taxon>Dikarya</taxon>
        <taxon>Basidiomycota</taxon>
        <taxon>Agaricomycotina</taxon>
        <taxon>Agaricomycetes</taxon>
        <taxon>Agaricomycetidae</taxon>
        <taxon>Agaricales</taxon>
        <taxon>Agaricineae</taxon>
        <taxon>Psathyrellaceae</taxon>
        <taxon>Coprinellus</taxon>
    </lineage>
</organism>
<feature type="region of interest" description="Disordered" evidence="1">
    <location>
        <begin position="547"/>
        <end position="594"/>
    </location>
</feature>
<feature type="region of interest" description="Disordered" evidence="1">
    <location>
        <begin position="288"/>
        <end position="329"/>
    </location>
</feature>
<feature type="compositionally biased region" description="Gly residues" evidence="1">
    <location>
        <begin position="393"/>
        <end position="408"/>
    </location>
</feature>
<feature type="compositionally biased region" description="Basic and acidic residues" evidence="1">
    <location>
        <begin position="370"/>
        <end position="380"/>
    </location>
</feature>